<organism evidence="5 6">
    <name type="scientific">Caballeronia udeis</name>
    <dbReference type="NCBI Taxonomy" id="1232866"/>
    <lineage>
        <taxon>Bacteria</taxon>
        <taxon>Pseudomonadati</taxon>
        <taxon>Pseudomonadota</taxon>
        <taxon>Betaproteobacteria</taxon>
        <taxon>Burkholderiales</taxon>
        <taxon>Burkholderiaceae</taxon>
        <taxon>Caballeronia</taxon>
    </lineage>
</organism>
<dbReference type="Gene3D" id="1.10.10.60">
    <property type="entry name" value="Homeodomain-like"/>
    <property type="match status" value="1"/>
</dbReference>
<proteinExistence type="predicted"/>
<dbReference type="InterPro" id="IPR018060">
    <property type="entry name" value="HTH_AraC"/>
</dbReference>
<dbReference type="EMBL" id="FCOK02000160">
    <property type="protein sequence ID" value="SAL74507.1"/>
    <property type="molecule type" value="Genomic_DNA"/>
</dbReference>
<keyword evidence="1" id="KW-0805">Transcription regulation</keyword>
<accession>A0A158K032</accession>
<reference evidence="5 6" key="1">
    <citation type="submission" date="2016-01" db="EMBL/GenBank/DDBJ databases">
        <authorList>
            <person name="Oliw E.H."/>
        </authorList>
    </citation>
    <scope>NUCLEOTIDE SEQUENCE [LARGE SCALE GENOMIC DNA]</scope>
    <source>
        <strain evidence="5">LMG 27134</strain>
    </source>
</reference>
<dbReference type="PROSITE" id="PS00041">
    <property type="entry name" value="HTH_ARAC_FAMILY_1"/>
    <property type="match status" value="1"/>
</dbReference>
<dbReference type="GO" id="GO:0003700">
    <property type="term" value="F:DNA-binding transcription factor activity"/>
    <property type="evidence" value="ECO:0007669"/>
    <property type="project" value="InterPro"/>
</dbReference>
<evidence type="ECO:0000256" key="3">
    <source>
        <dbReference type="ARBA" id="ARBA00023163"/>
    </source>
</evidence>
<dbReference type="InterPro" id="IPR009057">
    <property type="entry name" value="Homeodomain-like_sf"/>
</dbReference>
<evidence type="ECO:0000256" key="2">
    <source>
        <dbReference type="ARBA" id="ARBA00023125"/>
    </source>
</evidence>
<dbReference type="GO" id="GO:0043565">
    <property type="term" value="F:sequence-specific DNA binding"/>
    <property type="evidence" value="ECO:0007669"/>
    <property type="project" value="InterPro"/>
</dbReference>
<feature type="domain" description="HTH araC/xylS-type" evidence="4">
    <location>
        <begin position="228"/>
        <end position="326"/>
    </location>
</feature>
<dbReference type="Gene3D" id="3.40.50.880">
    <property type="match status" value="1"/>
</dbReference>
<protein>
    <submittedName>
        <fullName evidence="5">Transcriptional regulator</fullName>
    </submittedName>
</protein>
<dbReference type="InterPro" id="IPR029062">
    <property type="entry name" value="Class_I_gatase-like"/>
</dbReference>
<evidence type="ECO:0000256" key="1">
    <source>
        <dbReference type="ARBA" id="ARBA00023015"/>
    </source>
</evidence>
<dbReference type="Pfam" id="PF12833">
    <property type="entry name" value="HTH_18"/>
    <property type="match status" value="1"/>
</dbReference>
<gene>
    <name evidence="5" type="ORF">AWB69_09201</name>
</gene>
<dbReference type="SMART" id="SM00342">
    <property type="entry name" value="HTH_ARAC"/>
    <property type="match status" value="1"/>
</dbReference>
<dbReference type="CDD" id="cd03136">
    <property type="entry name" value="GATase1_AraC_ArgR_like"/>
    <property type="match status" value="1"/>
</dbReference>
<dbReference type="Proteomes" id="UP000054683">
    <property type="component" value="Unassembled WGS sequence"/>
</dbReference>
<evidence type="ECO:0000313" key="6">
    <source>
        <dbReference type="Proteomes" id="UP000054683"/>
    </source>
</evidence>
<dbReference type="PANTHER" id="PTHR43130:SF3">
    <property type="entry name" value="HTH-TYPE TRANSCRIPTIONAL REGULATOR RV1931C"/>
    <property type="match status" value="1"/>
</dbReference>
<dbReference type="SUPFAM" id="SSF52317">
    <property type="entry name" value="Class I glutamine amidotransferase-like"/>
    <property type="match status" value="1"/>
</dbReference>
<sequence>MSTLSKSASPTHPAPRRVGILVLPQFSNLGLALVIEPMAIANWLSQRKLYEWSVLSIDGEPVQATNGMIAPARPVSNETGEFSTIFVIASFEPKKHAKNRKVKAWLRRESVFGAQIGGIETGTEMLAAASLLDGRPAAVHWDNLEGFQEAYPNVKATTQLYTIEPRLITCAGGSGIIDMMLEWIGQHAGTELAAEISQHLLHARIRGTSEVQLARTDLDAAPMNEQVSEAIRLMQESVAAPLSCEDLAAAVGLSKRQLERQFKQYTATAPLRYYVSLRLATAHKLLQQTELSVSQVAAATGFDSLEHFSRVYKTKFGCPPSRDRSQSWEAPVMRQRVAAPAAAG</sequence>
<keyword evidence="2" id="KW-0238">DNA-binding</keyword>
<dbReference type="InterPro" id="IPR018062">
    <property type="entry name" value="HTH_AraC-typ_CS"/>
</dbReference>
<keyword evidence="3" id="KW-0804">Transcription</keyword>
<evidence type="ECO:0000259" key="4">
    <source>
        <dbReference type="PROSITE" id="PS01124"/>
    </source>
</evidence>
<dbReference type="AlphaFoldDB" id="A0A158K032"/>
<dbReference type="RefSeq" id="WP_062093163.1">
    <property type="nucleotide sequence ID" value="NZ_FCOK02000160.1"/>
</dbReference>
<dbReference type="PANTHER" id="PTHR43130">
    <property type="entry name" value="ARAC-FAMILY TRANSCRIPTIONAL REGULATOR"/>
    <property type="match status" value="1"/>
</dbReference>
<dbReference type="PROSITE" id="PS01124">
    <property type="entry name" value="HTH_ARAC_FAMILY_2"/>
    <property type="match status" value="1"/>
</dbReference>
<dbReference type="InterPro" id="IPR052158">
    <property type="entry name" value="INH-QAR"/>
</dbReference>
<name>A0A158K032_9BURK</name>
<dbReference type="SUPFAM" id="SSF46689">
    <property type="entry name" value="Homeodomain-like"/>
    <property type="match status" value="2"/>
</dbReference>
<evidence type="ECO:0000313" key="5">
    <source>
        <dbReference type="EMBL" id="SAL74507.1"/>
    </source>
</evidence>